<gene>
    <name evidence="5" type="ORF">EDC30_103343</name>
</gene>
<dbReference type="CDD" id="cd03459">
    <property type="entry name" value="3_4-PCD"/>
    <property type="match status" value="1"/>
</dbReference>
<accession>A0A4R3I083</accession>
<keyword evidence="3" id="KW-0560">Oxidoreductase</keyword>
<evidence type="ECO:0000256" key="3">
    <source>
        <dbReference type="ARBA" id="ARBA00023002"/>
    </source>
</evidence>
<keyword evidence="6" id="KW-1185">Reference proteome</keyword>
<sequence>MPEAKSDTPGWNQLSPHAADNRHDIKRRLLLNGLLLGAVACSATRGFAQSLVTTPAQIEGPFYPDRLPLDQDNDLIIVTDHNMPAAGEITHLTGRILDLDGTPLRGVKIEIWQVDHNGKYIHTADANTQNDANFQGFGRFETGENGEYRFRTIKPVPYPGRTPHIHVKLLKGGNELLTTQLYIQGHPLNEYDDIVRGILDPQQRESVMIPFLPSTEFPGELAARFDIVLGKTPAA</sequence>
<protein>
    <submittedName>
        <fullName evidence="5">Protocatechuate 3,4-dioxygenase beta subunit</fullName>
    </submittedName>
</protein>
<dbReference type="InterPro" id="IPR039387">
    <property type="entry name" value="3_4-PCD"/>
</dbReference>
<dbReference type="OrthoDB" id="9805815at2"/>
<dbReference type="RefSeq" id="WP_132258132.1">
    <property type="nucleotide sequence ID" value="NZ_SLZQ01000003.1"/>
</dbReference>
<dbReference type="PANTHER" id="PTHR33711:SF9">
    <property type="entry name" value="PROTOCATECHUATE 3,4-DIOXYGENASE ALPHA CHAIN"/>
    <property type="match status" value="1"/>
</dbReference>
<dbReference type="InterPro" id="IPR050770">
    <property type="entry name" value="Intradiol_RC_Dioxygenase"/>
</dbReference>
<organism evidence="5 6">
    <name type="scientific">Paucimonas lemoignei</name>
    <name type="common">Pseudomonas lemoignei</name>
    <dbReference type="NCBI Taxonomy" id="29443"/>
    <lineage>
        <taxon>Bacteria</taxon>
        <taxon>Pseudomonadati</taxon>
        <taxon>Pseudomonadota</taxon>
        <taxon>Betaproteobacteria</taxon>
        <taxon>Burkholderiales</taxon>
        <taxon>Burkholderiaceae</taxon>
        <taxon>Paucimonas</taxon>
    </lineage>
</organism>
<comment type="similarity">
    <text evidence="1">Belongs to the intradiol ring-cleavage dioxygenase family.</text>
</comment>
<dbReference type="AlphaFoldDB" id="A0A4R3I083"/>
<dbReference type="Pfam" id="PF00775">
    <property type="entry name" value="Dioxygenase_C"/>
    <property type="match status" value="1"/>
</dbReference>
<dbReference type="EMBL" id="SLZQ01000003">
    <property type="protein sequence ID" value="TCS38051.1"/>
    <property type="molecule type" value="Genomic_DNA"/>
</dbReference>
<evidence type="ECO:0000259" key="4">
    <source>
        <dbReference type="PROSITE" id="PS00083"/>
    </source>
</evidence>
<evidence type="ECO:0000313" key="6">
    <source>
        <dbReference type="Proteomes" id="UP000295382"/>
    </source>
</evidence>
<proteinExistence type="inferred from homology"/>
<dbReference type="GO" id="GO:0018578">
    <property type="term" value="F:protocatechuate 3,4-dioxygenase activity"/>
    <property type="evidence" value="ECO:0007669"/>
    <property type="project" value="InterPro"/>
</dbReference>
<reference evidence="5 6" key="1">
    <citation type="submission" date="2019-03" db="EMBL/GenBank/DDBJ databases">
        <title>Genomic Encyclopedia of Type Strains, Phase IV (KMG-IV): sequencing the most valuable type-strain genomes for metagenomic binning, comparative biology and taxonomic classification.</title>
        <authorList>
            <person name="Goeker M."/>
        </authorList>
    </citation>
    <scope>NUCLEOTIDE SEQUENCE [LARGE SCALE GENOMIC DNA]</scope>
    <source>
        <strain evidence="5 6">DSM 7445</strain>
    </source>
</reference>
<dbReference type="Gene3D" id="2.60.130.10">
    <property type="entry name" value="Aromatic compound dioxygenase"/>
    <property type="match status" value="1"/>
</dbReference>
<name>A0A4R3I083_PAULE</name>
<evidence type="ECO:0000256" key="2">
    <source>
        <dbReference type="ARBA" id="ARBA00022964"/>
    </source>
</evidence>
<dbReference type="SUPFAM" id="SSF49482">
    <property type="entry name" value="Aromatic compound dioxygenase"/>
    <property type="match status" value="1"/>
</dbReference>
<keyword evidence="2 5" id="KW-0223">Dioxygenase</keyword>
<dbReference type="PANTHER" id="PTHR33711">
    <property type="entry name" value="DIOXYGENASE, PUTATIVE (AFU_ORTHOLOGUE AFUA_2G02910)-RELATED"/>
    <property type="match status" value="1"/>
</dbReference>
<dbReference type="InterPro" id="IPR015889">
    <property type="entry name" value="Intradiol_dOase_core"/>
</dbReference>
<dbReference type="Proteomes" id="UP000295382">
    <property type="component" value="Unassembled WGS sequence"/>
</dbReference>
<evidence type="ECO:0000313" key="5">
    <source>
        <dbReference type="EMBL" id="TCS38051.1"/>
    </source>
</evidence>
<dbReference type="InterPro" id="IPR000627">
    <property type="entry name" value="Intradiol_dOase_C"/>
</dbReference>
<feature type="domain" description="Intradiol ring-cleavage dioxygenases" evidence="4">
    <location>
        <begin position="92"/>
        <end position="120"/>
    </location>
</feature>
<comment type="caution">
    <text evidence="5">The sequence shown here is derived from an EMBL/GenBank/DDBJ whole genome shotgun (WGS) entry which is preliminary data.</text>
</comment>
<dbReference type="GO" id="GO:0008199">
    <property type="term" value="F:ferric iron binding"/>
    <property type="evidence" value="ECO:0007669"/>
    <property type="project" value="InterPro"/>
</dbReference>
<dbReference type="PROSITE" id="PS00083">
    <property type="entry name" value="INTRADIOL_DIOXYGENAS"/>
    <property type="match status" value="1"/>
</dbReference>
<evidence type="ECO:0000256" key="1">
    <source>
        <dbReference type="ARBA" id="ARBA00007825"/>
    </source>
</evidence>